<keyword evidence="2" id="KW-1185">Reference proteome</keyword>
<proteinExistence type="predicted"/>
<dbReference type="AlphaFoldDB" id="A0A6A8DFM7"/>
<sequence length="243" mass="27525">MKEAIRELVQQALNDLLPTKSTYKDRKDILILLVYEASNAQLVIETIKALSIKHNVTLCVDNAWKLSQERPLDNTTVISMEDCCKEELDQLLNQSDLLYVPTISYGLLAKICLLIDDDIPSWLIIQTQLKGKEVVIANDQIPSSGSTIFMIKPSIEKRIQNYWKQIREDGVHVSPTIKVQQKIANLSKKKPVILAKHIEKISVQGEKELTLPKGSILTPMGKDIARELGITVKRENDETRDQK</sequence>
<dbReference type="EMBL" id="WJNG01000002">
    <property type="protein sequence ID" value="MRH41657.1"/>
    <property type="molecule type" value="Genomic_DNA"/>
</dbReference>
<evidence type="ECO:0008006" key="3">
    <source>
        <dbReference type="Google" id="ProtNLM"/>
    </source>
</evidence>
<comment type="caution">
    <text evidence="1">The sequence shown here is derived from an EMBL/GenBank/DDBJ whole genome shotgun (WGS) entry which is preliminary data.</text>
</comment>
<organism evidence="1 2">
    <name type="scientific">Aquibacillus halophilus</name>
    <dbReference type="NCBI Taxonomy" id="930132"/>
    <lineage>
        <taxon>Bacteria</taxon>
        <taxon>Bacillati</taxon>
        <taxon>Bacillota</taxon>
        <taxon>Bacilli</taxon>
        <taxon>Bacillales</taxon>
        <taxon>Bacillaceae</taxon>
        <taxon>Aquibacillus</taxon>
    </lineage>
</organism>
<dbReference type="Proteomes" id="UP000799092">
    <property type="component" value="Unassembled WGS sequence"/>
</dbReference>
<reference evidence="1" key="1">
    <citation type="submission" date="2019-11" db="EMBL/GenBank/DDBJ databases">
        <authorList>
            <person name="Li J."/>
        </authorList>
    </citation>
    <scope>NUCLEOTIDE SEQUENCE</scope>
    <source>
        <strain evidence="1">B6B</strain>
    </source>
</reference>
<evidence type="ECO:0000313" key="1">
    <source>
        <dbReference type="EMBL" id="MRH41657.1"/>
    </source>
</evidence>
<protein>
    <recommendedName>
        <fullName evidence="3">Flavoprotein</fullName>
    </recommendedName>
</protein>
<dbReference type="RefSeq" id="WP_153735293.1">
    <property type="nucleotide sequence ID" value="NZ_WJNG01000002.1"/>
</dbReference>
<dbReference type="OrthoDB" id="2830705at2"/>
<accession>A0A6A8DFM7</accession>
<evidence type="ECO:0000313" key="2">
    <source>
        <dbReference type="Proteomes" id="UP000799092"/>
    </source>
</evidence>
<name>A0A6A8DFM7_9BACI</name>
<gene>
    <name evidence="1" type="ORF">GH741_03090</name>
</gene>